<accession>A0ABQ9HIF6</accession>
<comment type="caution">
    <text evidence="1">The sequence shown here is derived from an EMBL/GenBank/DDBJ whole genome shotgun (WGS) entry which is preliminary data.</text>
</comment>
<evidence type="ECO:0000313" key="1">
    <source>
        <dbReference type="EMBL" id="KAJ8884112.1"/>
    </source>
</evidence>
<gene>
    <name evidence="1" type="ORF">PR048_015969</name>
</gene>
<dbReference type="EMBL" id="JARBHB010000005">
    <property type="protein sequence ID" value="KAJ8884112.1"/>
    <property type="molecule type" value="Genomic_DNA"/>
</dbReference>
<evidence type="ECO:0000313" key="2">
    <source>
        <dbReference type="Proteomes" id="UP001159363"/>
    </source>
</evidence>
<name>A0ABQ9HIF6_9NEOP</name>
<reference evidence="1 2" key="1">
    <citation type="submission" date="2023-02" db="EMBL/GenBank/DDBJ databases">
        <title>LHISI_Scaffold_Assembly.</title>
        <authorList>
            <person name="Stuart O.P."/>
            <person name="Cleave R."/>
            <person name="Magrath M.J.L."/>
            <person name="Mikheyev A.S."/>
        </authorList>
    </citation>
    <scope>NUCLEOTIDE SEQUENCE [LARGE SCALE GENOMIC DNA]</scope>
    <source>
        <strain evidence="1">Daus_M_001</strain>
        <tissue evidence="1">Leg muscle</tissue>
    </source>
</reference>
<proteinExistence type="predicted"/>
<sequence length="306" mass="35049">MSAQRRNYVAVCLRGRNRSLTGSAANRATRYCVLPYWLRCRPASRLRGADWRTQPGHIAGEWSPWWVFHLRTHLYCYGEAAVVRLLASHLGEPGSFPDFRTWESCQTRPLLAGILKALLFSPVLSFRRCSILTSRLPHRLSTPHYRDRRTDGPLTYATDFVTGAVQRLVRELRREGLVIMFVTLPRSHRPHAPMSDVVWVKESANDTFIGLHRKLRSVQRAAAQLRENRGSYMGRDYSLCWYRLFTVWEPPVTSTLDSQSAPTLERGPWSLRVRRWTVALSGIFGETRVDGVSFLYIVHGVPSVVA</sequence>
<organism evidence="1 2">
    <name type="scientific">Dryococelus australis</name>
    <dbReference type="NCBI Taxonomy" id="614101"/>
    <lineage>
        <taxon>Eukaryota</taxon>
        <taxon>Metazoa</taxon>
        <taxon>Ecdysozoa</taxon>
        <taxon>Arthropoda</taxon>
        <taxon>Hexapoda</taxon>
        <taxon>Insecta</taxon>
        <taxon>Pterygota</taxon>
        <taxon>Neoptera</taxon>
        <taxon>Polyneoptera</taxon>
        <taxon>Phasmatodea</taxon>
        <taxon>Verophasmatodea</taxon>
        <taxon>Anareolatae</taxon>
        <taxon>Phasmatidae</taxon>
        <taxon>Eurycanthinae</taxon>
        <taxon>Dryococelus</taxon>
    </lineage>
</organism>
<protein>
    <submittedName>
        <fullName evidence="1">Uncharacterized protein</fullName>
    </submittedName>
</protein>
<dbReference type="Proteomes" id="UP001159363">
    <property type="component" value="Chromosome 4"/>
</dbReference>
<keyword evidence="2" id="KW-1185">Reference proteome</keyword>